<dbReference type="PANTHER" id="PTHR30005">
    <property type="entry name" value="EXOPOLYPHOSPHATASE"/>
    <property type="match status" value="1"/>
</dbReference>
<evidence type="ECO:0000313" key="6">
    <source>
        <dbReference type="Proteomes" id="UP000449710"/>
    </source>
</evidence>
<dbReference type="AlphaFoldDB" id="A0AA44BGC2"/>
<comment type="similarity">
    <text evidence="1">Belongs to the GppA/Ppx family.</text>
</comment>
<comment type="caution">
    <text evidence="5">The sequence shown here is derived from an EMBL/GenBank/DDBJ whole genome shotgun (WGS) entry which is preliminary data.</text>
</comment>
<evidence type="ECO:0000256" key="1">
    <source>
        <dbReference type="ARBA" id="ARBA00007125"/>
    </source>
</evidence>
<dbReference type="Gene3D" id="3.30.420.150">
    <property type="entry name" value="Exopolyphosphatase. Domain 2"/>
    <property type="match status" value="1"/>
</dbReference>
<dbReference type="SUPFAM" id="SSF53067">
    <property type="entry name" value="Actin-like ATPase domain"/>
    <property type="match status" value="2"/>
</dbReference>
<dbReference type="EMBL" id="SUMG01000019">
    <property type="protein sequence ID" value="NBG89246.1"/>
    <property type="molecule type" value="Genomic_DNA"/>
</dbReference>
<evidence type="ECO:0000259" key="3">
    <source>
        <dbReference type="Pfam" id="PF02541"/>
    </source>
</evidence>
<dbReference type="RefSeq" id="WP_160722716.1">
    <property type="nucleotide sequence ID" value="NZ_SUMG01000019.1"/>
</dbReference>
<sequence>MDKKVAIIDLGSNSVRMIVVAVNDRGAYRLIDQVTSMVRLGRGMGNEKVIQEESLSRSLSTLKIFKKFVDSYNVDMTIAVATAALRRAANQKEVLKRIKKETGLRFQVLSTDREAYYSYLGVINTLYLEDFIMVDIGGGSIQIAKVLNRKVQQAVNFPFGSITLMENFGLSDEISDTSREKALSFIKESLDKIPWLNKEDQLPIVGLGGSLRNLGRLAQHRFNLEYATIHNLLLSPERAMEIVEDLAGKNYRKRLDTPGVDQDRGDIILGGLLPFQGLIEKLEPTEILLSGSGLREGLFFEKFLQEINPQPMPIKNILDHSLYNTLGRYQMNVTHAEKIHYISLKLFRALQRVHNLSSEYESILRAASLLHDLGMNVDYYNHHNHSFYLIIHSRIYGLTQREIILSAFIAGEHRGADLSQVQEPYYKILTQKEKKIIEIMGMFLKIAEMLDRNQYGQLTKISTFLEEEDFTVTLLSSEAIGIEDFSIEPFKEEFYDLFGKRLIINTDHY</sequence>
<keyword evidence="2" id="KW-0378">Hydrolase</keyword>
<dbReference type="Gene3D" id="3.30.420.40">
    <property type="match status" value="1"/>
</dbReference>
<dbReference type="InterPro" id="IPR050273">
    <property type="entry name" value="GppA/Ppx_hydrolase"/>
</dbReference>
<proteinExistence type="inferred from homology"/>
<accession>A0AA44BGC2</accession>
<dbReference type="Gene3D" id="1.10.3210.10">
    <property type="entry name" value="Hypothetical protein af1432"/>
    <property type="match status" value="1"/>
</dbReference>
<dbReference type="InterPro" id="IPR003695">
    <property type="entry name" value="Ppx_GppA_N"/>
</dbReference>
<dbReference type="Proteomes" id="UP000449710">
    <property type="component" value="Unassembled WGS sequence"/>
</dbReference>
<feature type="domain" description="Ppx/GppA phosphatase N-terminal" evidence="3">
    <location>
        <begin position="19"/>
        <end position="305"/>
    </location>
</feature>
<dbReference type="InterPro" id="IPR048950">
    <property type="entry name" value="Ppx_GppA_C"/>
</dbReference>
<dbReference type="GO" id="GO:0006357">
    <property type="term" value="P:regulation of transcription by RNA polymerase II"/>
    <property type="evidence" value="ECO:0007669"/>
    <property type="project" value="TreeGrafter"/>
</dbReference>
<dbReference type="GO" id="GO:0016787">
    <property type="term" value="F:hydrolase activity"/>
    <property type="evidence" value="ECO:0007669"/>
    <property type="project" value="UniProtKB-KW"/>
</dbReference>
<evidence type="ECO:0000256" key="2">
    <source>
        <dbReference type="ARBA" id="ARBA00022801"/>
    </source>
</evidence>
<feature type="domain" description="Ppx/GppA phosphatase C-terminal" evidence="4">
    <location>
        <begin position="321"/>
        <end position="469"/>
    </location>
</feature>
<dbReference type="InterPro" id="IPR043129">
    <property type="entry name" value="ATPase_NBD"/>
</dbReference>
<dbReference type="Pfam" id="PF21447">
    <property type="entry name" value="Ppx-GppA_III"/>
    <property type="match status" value="1"/>
</dbReference>
<keyword evidence="6" id="KW-1185">Reference proteome</keyword>
<reference evidence="5 6" key="1">
    <citation type="submission" date="2019-04" db="EMBL/GenBank/DDBJ databases">
        <title>Isachenkonia alkalipeptolytica gen. nov. sp. nov. a new anaerobic, alkiliphilic organothrophic bacterium capable to reduce synthesized ferrihydrite isolated from a soda lake.</title>
        <authorList>
            <person name="Toshchakov S.V."/>
            <person name="Zavarzina D.G."/>
            <person name="Zhilina T.N."/>
            <person name="Kostrikina N.A."/>
            <person name="Kublanov I.V."/>
        </authorList>
    </citation>
    <scope>NUCLEOTIDE SEQUENCE [LARGE SCALE GENOMIC DNA]</scope>
    <source>
        <strain evidence="5 6">Z-1701</strain>
    </source>
</reference>
<dbReference type="PIRSF" id="PIRSF001267">
    <property type="entry name" value="Pyrophosphatase_GppA_Ppx"/>
    <property type="match status" value="1"/>
</dbReference>
<evidence type="ECO:0000259" key="4">
    <source>
        <dbReference type="Pfam" id="PF21447"/>
    </source>
</evidence>
<dbReference type="CDD" id="cd24052">
    <property type="entry name" value="ASKHA_NBD_HpPPX-GppA-like"/>
    <property type="match status" value="1"/>
</dbReference>
<dbReference type="InterPro" id="IPR030673">
    <property type="entry name" value="PyroPPase_GppA_Ppx"/>
</dbReference>
<gene>
    <name evidence="5" type="ORF">ISALK_12175</name>
</gene>
<dbReference type="SUPFAM" id="SSF109604">
    <property type="entry name" value="HD-domain/PDEase-like"/>
    <property type="match status" value="1"/>
</dbReference>
<organism evidence="5 6">
    <name type="scientific">Isachenkonia alkalipeptolytica</name>
    <dbReference type="NCBI Taxonomy" id="2565777"/>
    <lineage>
        <taxon>Bacteria</taxon>
        <taxon>Bacillati</taxon>
        <taxon>Bacillota</taxon>
        <taxon>Clostridia</taxon>
        <taxon>Eubacteriales</taxon>
        <taxon>Clostridiaceae</taxon>
        <taxon>Isachenkonia</taxon>
    </lineage>
</organism>
<protein>
    <submittedName>
        <fullName evidence="5">Ppx/GppA family phosphatase</fullName>
    </submittedName>
</protein>
<dbReference type="Pfam" id="PF02541">
    <property type="entry name" value="Ppx-GppA"/>
    <property type="match status" value="1"/>
</dbReference>
<evidence type="ECO:0000313" key="5">
    <source>
        <dbReference type="EMBL" id="NBG89246.1"/>
    </source>
</evidence>
<name>A0AA44BGC2_9CLOT</name>
<dbReference type="PANTHER" id="PTHR30005:SF0">
    <property type="entry name" value="RETROGRADE REGULATION PROTEIN 2"/>
    <property type="match status" value="1"/>
</dbReference>